<evidence type="ECO:0000256" key="2">
    <source>
        <dbReference type="ARBA" id="ARBA00004481"/>
    </source>
</evidence>
<evidence type="ECO:0000256" key="7">
    <source>
        <dbReference type="ARBA" id="ARBA00023136"/>
    </source>
</evidence>
<organism evidence="11 12">
    <name type="scientific">Trichostrongylus colubriformis</name>
    <name type="common">Black scour worm</name>
    <dbReference type="NCBI Taxonomy" id="6319"/>
    <lineage>
        <taxon>Eukaryota</taxon>
        <taxon>Metazoa</taxon>
        <taxon>Ecdysozoa</taxon>
        <taxon>Nematoda</taxon>
        <taxon>Chromadorea</taxon>
        <taxon>Rhabditida</taxon>
        <taxon>Rhabditina</taxon>
        <taxon>Rhabditomorpha</taxon>
        <taxon>Strongyloidea</taxon>
        <taxon>Trichostrongylidae</taxon>
        <taxon>Trichostrongylus</taxon>
    </lineage>
</organism>
<dbReference type="EMBL" id="WIXE01019652">
    <property type="protein sequence ID" value="KAK5969872.1"/>
    <property type="molecule type" value="Genomic_DNA"/>
</dbReference>
<dbReference type="GO" id="GO:0008270">
    <property type="term" value="F:zinc ion binding"/>
    <property type="evidence" value="ECO:0007669"/>
    <property type="project" value="TreeGrafter"/>
</dbReference>
<evidence type="ECO:0000256" key="6">
    <source>
        <dbReference type="ARBA" id="ARBA00022833"/>
    </source>
</evidence>
<evidence type="ECO:0000256" key="4">
    <source>
        <dbReference type="ARBA" id="ARBA00005975"/>
    </source>
</evidence>
<feature type="transmembrane region" description="Helical" evidence="9">
    <location>
        <begin position="89"/>
        <end position="110"/>
    </location>
</feature>
<gene>
    <name evidence="11" type="ORF">GCK32_000906</name>
</gene>
<dbReference type="PANTHER" id="PTHR23292:SF10">
    <property type="entry name" value="LITAF DOMAIN-CONTAINING PROTEIN"/>
    <property type="match status" value="1"/>
</dbReference>
<dbReference type="Proteomes" id="UP001331761">
    <property type="component" value="Unassembled WGS sequence"/>
</dbReference>
<dbReference type="AlphaFoldDB" id="A0AAN8IHU1"/>
<evidence type="ECO:0000256" key="8">
    <source>
        <dbReference type="SAM" id="MobiDB-lite"/>
    </source>
</evidence>
<dbReference type="PROSITE" id="PS51837">
    <property type="entry name" value="LITAF"/>
    <property type="match status" value="1"/>
</dbReference>
<dbReference type="InterPro" id="IPR006629">
    <property type="entry name" value="LITAF"/>
</dbReference>
<feature type="domain" description="LITAF" evidence="10">
    <location>
        <begin position="52"/>
        <end position="140"/>
    </location>
</feature>
<dbReference type="SMART" id="SM00714">
    <property type="entry name" value="LITAF"/>
    <property type="match status" value="1"/>
</dbReference>
<dbReference type="GO" id="GO:0005765">
    <property type="term" value="C:lysosomal membrane"/>
    <property type="evidence" value="ECO:0007669"/>
    <property type="project" value="UniProtKB-SubCell"/>
</dbReference>
<dbReference type="PANTHER" id="PTHR23292">
    <property type="entry name" value="LIPOPOLYSACCHARIDE-INDUCED TUMOR NECROSIS FACTOR-ALPHA FACTOR"/>
    <property type="match status" value="1"/>
</dbReference>
<protein>
    <submittedName>
        <fullName evidence="11">LITAF domain-containing protein</fullName>
    </submittedName>
</protein>
<feature type="compositionally biased region" description="Pro residues" evidence="8">
    <location>
        <begin position="1"/>
        <end position="10"/>
    </location>
</feature>
<keyword evidence="5" id="KW-0479">Metal-binding</keyword>
<reference evidence="11 12" key="1">
    <citation type="submission" date="2019-10" db="EMBL/GenBank/DDBJ databases">
        <title>Assembly and Annotation for the nematode Trichostrongylus colubriformis.</title>
        <authorList>
            <person name="Martin J."/>
        </authorList>
    </citation>
    <scope>NUCLEOTIDE SEQUENCE [LARGE SCALE GENOMIC DNA]</scope>
    <source>
        <strain evidence="11">G859</strain>
        <tissue evidence="11">Whole worm</tissue>
    </source>
</reference>
<dbReference type="Pfam" id="PF10601">
    <property type="entry name" value="zf-LITAF-like"/>
    <property type="match status" value="1"/>
</dbReference>
<proteinExistence type="inferred from homology"/>
<dbReference type="GO" id="GO:0031902">
    <property type="term" value="C:late endosome membrane"/>
    <property type="evidence" value="ECO:0007669"/>
    <property type="project" value="UniProtKB-SubCell"/>
</dbReference>
<accession>A0AAN8IHU1</accession>
<keyword evidence="7 9" id="KW-0472">Membrane</keyword>
<evidence type="ECO:0000259" key="10">
    <source>
        <dbReference type="PROSITE" id="PS51837"/>
    </source>
</evidence>
<keyword evidence="12" id="KW-1185">Reference proteome</keyword>
<keyword evidence="6" id="KW-0862">Zinc</keyword>
<evidence type="ECO:0000313" key="11">
    <source>
        <dbReference type="EMBL" id="KAK5969872.1"/>
    </source>
</evidence>
<comment type="caution">
    <text evidence="11">The sequence shown here is derived from an EMBL/GenBank/DDBJ whole genome shotgun (WGS) entry which is preliminary data.</text>
</comment>
<evidence type="ECO:0000256" key="9">
    <source>
        <dbReference type="SAM" id="Phobius"/>
    </source>
</evidence>
<feature type="compositionally biased region" description="Pro residues" evidence="8">
    <location>
        <begin position="19"/>
        <end position="37"/>
    </location>
</feature>
<feature type="region of interest" description="Disordered" evidence="8">
    <location>
        <begin position="1"/>
        <end position="42"/>
    </location>
</feature>
<evidence type="ECO:0000256" key="3">
    <source>
        <dbReference type="ARBA" id="ARBA00004630"/>
    </source>
</evidence>
<sequence>MSTQPQPPPAYQDALNSPATPPPQPVPQANVPPPQQPRPIYSQGGVAYTVQPQTIIVSPNVIIIKDAHTFHPYPEFCPKCQRIVVTRRVWVSGSCACTMLLLSICIPFMWPMLFFLCTPAFKDAHHYCPCCLTLLSIRRR</sequence>
<evidence type="ECO:0000256" key="5">
    <source>
        <dbReference type="ARBA" id="ARBA00022723"/>
    </source>
</evidence>
<evidence type="ECO:0000256" key="1">
    <source>
        <dbReference type="ARBA" id="ARBA00004414"/>
    </source>
</evidence>
<evidence type="ECO:0000313" key="12">
    <source>
        <dbReference type="Proteomes" id="UP001331761"/>
    </source>
</evidence>
<comment type="similarity">
    <text evidence="4">Belongs to the CDIP1/LITAF family.</text>
</comment>
<keyword evidence="9" id="KW-0812">Transmembrane</keyword>
<name>A0AAN8IHU1_TRICO</name>
<comment type="subcellular location">
    <subcellularLocation>
        <location evidence="2">Endosome membrane</location>
        <topology evidence="2">Peripheral membrane protein</topology>
    </subcellularLocation>
    <subcellularLocation>
        <location evidence="1">Late endosome membrane</location>
    </subcellularLocation>
    <subcellularLocation>
        <location evidence="3">Lysosome membrane</location>
        <topology evidence="3">Peripheral membrane protein</topology>
        <orientation evidence="3">Cytoplasmic side</orientation>
    </subcellularLocation>
</comment>
<dbReference type="InterPro" id="IPR037519">
    <property type="entry name" value="LITAF_fam"/>
</dbReference>
<keyword evidence="9" id="KW-1133">Transmembrane helix</keyword>